<dbReference type="Pfam" id="PF03184">
    <property type="entry name" value="DDE_1"/>
    <property type="match status" value="1"/>
</dbReference>
<dbReference type="GO" id="GO:0005634">
    <property type="term" value="C:nucleus"/>
    <property type="evidence" value="ECO:0007669"/>
    <property type="project" value="TreeGrafter"/>
</dbReference>
<proteinExistence type="predicted"/>
<protein>
    <recommendedName>
        <fullName evidence="1">DDE-1 domain-containing protein</fullName>
    </recommendedName>
</protein>
<reference evidence="2 3" key="1">
    <citation type="submission" date="2023-11" db="EMBL/GenBank/DDBJ databases">
        <authorList>
            <person name="Hedman E."/>
            <person name="Englund M."/>
            <person name="Stromberg M."/>
            <person name="Nyberg Akerstrom W."/>
            <person name="Nylinder S."/>
            <person name="Jareborg N."/>
            <person name="Kallberg Y."/>
            <person name="Kronander E."/>
        </authorList>
    </citation>
    <scope>NUCLEOTIDE SEQUENCE [LARGE SCALE GENOMIC DNA]</scope>
</reference>
<keyword evidence="3" id="KW-1185">Reference proteome</keyword>
<organism evidence="2 3">
    <name type="scientific">Parnassius mnemosyne</name>
    <name type="common">clouded apollo</name>
    <dbReference type="NCBI Taxonomy" id="213953"/>
    <lineage>
        <taxon>Eukaryota</taxon>
        <taxon>Metazoa</taxon>
        <taxon>Ecdysozoa</taxon>
        <taxon>Arthropoda</taxon>
        <taxon>Hexapoda</taxon>
        <taxon>Insecta</taxon>
        <taxon>Pterygota</taxon>
        <taxon>Neoptera</taxon>
        <taxon>Endopterygota</taxon>
        <taxon>Lepidoptera</taxon>
        <taxon>Glossata</taxon>
        <taxon>Ditrysia</taxon>
        <taxon>Papilionoidea</taxon>
        <taxon>Papilionidae</taxon>
        <taxon>Parnassiinae</taxon>
        <taxon>Parnassini</taxon>
        <taxon>Parnassius</taxon>
        <taxon>Driopa</taxon>
    </lineage>
</organism>
<accession>A0AAV1LX89</accession>
<evidence type="ECO:0000259" key="1">
    <source>
        <dbReference type="Pfam" id="PF03184"/>
    </source>
</evidence>
<name>A0AAV1LX89_9NEOP</name>
<sequence>MERHEDLSLRKSQKLSPARAQKLNKFVVDDYFKKLKEIMEKLAVQDKPAHIYNIDEKACQLMLHKSSLVLAQKGVKRVHTLASEHAENVTIVSCGNANGNTIPPMILFKGKRLKPEWEYNLPPGSLVAMTPKGSMNSETFVKWIHHFAKFKTPGPCLLIFDGASSHLDYNIVDVADKHDITLLCLPSNTTHELQPMDKAVFRAFEHYWDQELQKFRFQNKDKALTKQRFGRIFTPVWDQSSYPI</sequence>
<dbReference type="Gene3D" id="3.30.420.10">
    <property type="entry name" value="Ribonuclease H-like superfamily/Ribonuclease H"/>
    <property type="match status" value="1"/>
</dbReference>
<feature type="domain" description="DDE-1" evidence="1">
    <location>
        <begin position="88"/>
        <end position="218"/>
    </location>
</feature>
<dbReference type="PANTHER" id="PTHR19303:SF74">
    <property type="entry name" value="POGO TRANSPOSABLE ELEMENT WITH KRAB DOMAIN"/>
    <property type="match status" value="1"/>
</dbReference>
<dbReference type="InterPro" id="IPR036397">
    <property type="entry name" value="RNaseH_sf"/>
</dbReference>
<evidence type="ECO:0000313" key="2">
    <source>
        <dbReference type="EMBL" id="CAK1599673.1"/>
    </source>
</evidence>
<comment type="caution">
    <text evidence="2">The sequence shown here is derived from an EMBL/GenBank/DDBJ whole genome shotgun (WGS) entry which is preliminary data.</text>
</comment>
<dbReference type="InterPro" id="IPR050863">
    <property type="entry name" value="CenT-Element_Derived"/>
</dbReference>
<dbReference type="PANTHER" id="PTHR19303">
    <property type="entry name" value="TRANSPOSON"/>
    <property type="match status" value="1"/>
</dbReference>
<dbReference type="EMBL" id="CAVLGL010000115">
    <property type="protein sequence ID" value="CAK1599673.1"/>
    <property type="molecule type" value="Genomic_DNA"/>
</dbReference>
<gene>
    <name evidence="2" type="ORF">PARMNEM_LOCUS18530</name>
</gene>
<evidence type="ECO:0000313" key="3">
    <source>
        <dbReference type="Proteomes" id="UP001314205"/>
    </source>
</evidence>
<dbReference type="Proteomes" id="UP001314205">
    <property type="component" value="Unassembled WGS sequence"/>
</dbReference>
<dbReference type="AlphaFoldDB" id="A0AAV1LX89"/>
<dbReference type="InterPro" id="IPR004875">
    <property type="entry name" value="DDE_SF_endonuclease_dom"/>
</dbReference>
<dbReference type="GO" id="GO:0003677">
    <property type="term" value="F:DNA binding"/>
    <property type="evidence" value="ECO:0007669"/>
    <property type="project" value="TreeGrafter"/>
</dbReference>